<dbReference type="InterPro" id="IPR042855">
    <property type="entry name" value="V_SNARE_CC"/>
</dbReference>
<evidence type="ECO:0000256" key="3">
    <source>
        <dbReference type="ARBA" id="ARBA00022927"/>
    </source>
</evidence>
<dbReference type="PANTHER" id="PTHR45837">
    <property type="entry name" value="VESICLE-TRAFFICKING PROTEIN SEC22B"/>
    <property type="match status" value="1"/>
</dbReference>
<keyword evidence="2 7" id="KW-0812">Transmembrane</keyword>
<dbReference type="OrthoDB" id="1719357at2759"/>
<organism evidence="9 10">
    <name type="scientific">Armadillidium nasatum</name>
    <dbReference type="NCBI Taxonomy" id="96803"/>
    <lineage>
        <taxon>Eukaryota</taxon>
        <taxon>Metazoa</taxon>
        <taxon>Ecdysozoa</taxon>
        <taxon>Arthropoda</taxon>
        <taxon>Crustacea</taxon>
        <taxon>Multicrustacea</taxon>
        <taxon>Malacostraca</taxon>
        <taxon>Eumalacostraca</taxon>
        <taxon>Peracarida</taxon>
        <taxon>Isopoda</taxon>
        <taxon>Oniscidea</taxon>
        <taxon>Crinocheta</taxon>
        <taxon>Armadillidiidae</taxon>
        <taxon>Armadillidium</taxon>
    </lineage>
</organism>
<dbReference type="Proteomes" id="UP000326759">
    <property type="component" value="Unassembled WGS sequence"/>
</dbReference>
<dbReference type="Gene3D" id="3.30.450.50">
    <property type="entry name" value="Longin domain"/>
    <property type="match status" value="1"/>
</dbReference>
<dbReference type="SUPFAM" id="SSF64356">
    <property type="entry name" value="SNARE-like"/>
    <property type="match status" value="1"/>
</dbReference>
<comment type="subcellular location">
    <subcellularLocation>
        <location evidence="5">Endomembrane system</location>
        <topology evidence="5">Single-pass type IV membrane protein</topology>
    </subcellularLocation>
</comment>
<keyword evidence="6" id="KW-0175">Coiled coil</keyword>
<dbReference type="SUPFAM" id="SSF58038">
    <property type="entry name" value="SNARE fusion complex"/>
    <property type="match status" value="1"/>
</dbReference>
<dbReference type="GO" id="GO:0006888">
    <property type="term" value="P:endoplasmic reticulum to Golgi vesicle-mediated transport"/>
    <property type="evidence" value="ECO:0007669"/>
    <property type="project" value="InterPro"/>
</dbReference>
<keyword evidence="7" id="KW-0472">Membrane</keyword>
<dbReference type="GO" id="GO:0005484">
    <property type="term" value="F:SNAP receptor activity"/>
    <property type="evidence" value="ECO:0007669"/>
    <property type="project" value="InterPro"/>
</dbReference>
<dbReference type="Gene3D" id="1.20.5.110">
    <property type="match status" value="1"/>
</dbReference>
<evidence type="ECO:0000256" key="5">
    <source>
        <dbReference type="ARBA" id="ARBA00046280"/>
    </source>
</evidence>
<dbReference type="GO" id="GO:0006890">
    <property type="term" value="P:retrograde vesicle-mediated transport, Golgi to endoplasmic reticulum"/>
    <property type="evidence" value="ECO:0007669"/>
    <property type="project" value="InterPro"/>
</dbReference>
<feature type="transmembrane region" description="Helical" evidence="7">
    <location>
        <begin position="134"/>
        <end position="154"/>
    </location>
</feature>
<dbReference type="GO" id="GO:0005737">
    <property type="term" value="C:cytoplasm"/>
    <property type="evidence" value="ECO:0007669"/>
    <property type="project" value="UniProtKB-ARBA"/>
</dbReference>
<accession>A0A5N5SRX6</accession>
<dbReference type="PROSITE" id="PS50892">
    <property type="entry name" value="V_SNARE"/>
    <property type="match status" value="1"/>
</dbReference>
<comment type="caution">
    <text evidence="9">The sequence shown here is derived from an EMBL/GenBank/DDBJ whole genome shotgun (WGS) entry which is preliminary data.</text>
</comment>
<dbReference type="GO" id="GO:0012505">
    <property type="term" value="C:endomembrane system"/>
    <property type="evidence" value="ECO:0007669"/>
    <property type="project" value="UniProtKB-SubCell"/>
</dbReference>
<dbReference type="Pfam" id="PF00957">
    <property type="entry name" value="Synaptobrevin"/>
    <property type="match status" value="1"/>
</dbReference>
<dbReference type="GO" id="GO:0015031">
    <property type="term" value="P:protein transport"/>
    <property type="evidence" value="ECO:0007669"/>
    <property type="project" value="UniProtKB-KW"/>
</dbReference>
<sequence>MYIFFLIAHSQEEDCLEYQNQAKMLFKKLTPNSPEKCTIETGPYLFQCITLLTLYFTDTFIQKLRRQYSGAPGRRNIHQLRDDLNDVQRIMMENIDDVLQRGTALSDLETKASGLSVISEKYRKDAQYLNLRSTYAKIAAGGVLVLVFVLYFFVL</sequence>
<dbReference type="AlphaFoldDB" id="A0A5N5SRX6"/>
<gene>
    <name evidence="9" type="primary">sec22bb</name>
    <name evidence="9" type="ORF">Anas_11999</name>
</gene>
<evidence type="ECO:0000256" key="7">
    <source>
        <dbReference type="SAM" id="Phobius"/>
    </source>
</evidence>
<evidence type="ECO:0000313" key="10">
    <source>
        <dbReference type="Proteomes" id="UP000326759"/>
    </source>
</evidence>
<dbReference type="CDD" id="cd15866">
    <property type="entry name" value="R-SNARE_SEC22"/>
    <property type="match status" value="1"/>
</dbReference>
<evidence type="ECO:0000256" key="2">
    <source>
        <dbReference type="ARBA" id="ARBA00022692"/>
    </source>
</evidence>
<proteinExistence type="predicted"/>
<feature type="domain" description="V-SNARE coiled-coil homology" evidence="8">
    <location>
        <begin position="76"/>
        <end position="136"/>
    </location>
</feature>
<dbReference type="InterPro" id="IPR044565">
    <property type="entry name" value="Sec22"/>
</dbReference>
<evidence type="ECO:0000256" key="4">
    <source>
        <dbReference type="ARBA" id="ARBA00022989"/>
    </source>
</evidence>
<dbReference type="InterPro" id="IPR011012">
    <property type="entry name" value="Longin-like_dom_sf"/>
</dbReference>
<dbReference type="EMBL" id="SEYY01020901">
    <property type="protein sequence ID" value="KAB7496923.1"/>
    <property type="molecule type" value="Genomic_DNA"/>
</dbReference>
<evidence type="ECO:0000256" key="6">
    <source>
        <dbReference type="PROSITE-ProRule" id="PRU00290"/>
    </source>
</evidence>
<keyword evidence="1" id="KW-0813">Transport</keyword>
<name>A0A5N5SRX6_9CRUS</name>
<keyword evidence="10" id="KW-1185">Reference proteome</keyword>
<evidence type="ECO:0000259" key="8">
    <source>
        <dbReference type="PROSITE" id="PS50892"/>
    </source>
</evidence>
<evidence type="ECO:0000256" key="1">
    <source>
        <dbReference type="ARBA" id="ARBA00022448"/>
    </source>
</evidence>
<keyword evidence="3" id="KW-0653">Protein transport</keyword>
<keyword evidence="4 7" id="KW-1133">Transmembrane helix</keyword>
<protein>
    <submittedName>
        <fullName evidence="9">Vesicle-trafficking protein SEC22b-B</fullName>
    </submittedName>
</protein>
<reference evidence="9 10" key="1">
    <citation type="journal article" date="2019" name="PLoS Biol.">
        <title>Sex chromosomes control vertical transmission of feminizing Wolbachia symbionts in an isopod.</title>
        <authorList>
            <person name="Becking T."/>
            <person name="Chebbi M.A."/>
            <person name="Giraud I."/>
            <person name="Moumen B."/>
            <person name="Laverre T."/>
            <person name="Caubet Y."/>
            <person name="Peccoud J."/>
            <person name="Gilbert C."/>
            <person name="Cordaux R."/>
        </authorList>
    </citation>
    <scope>NUCLEOTIDE SEQUENCE [LARGE SCALE GENOMIC DNA]</scope>
    <source>
        <strain evidence="9">ANa2</strain>
        <tissue evidence="9">Whole body excluding digestive tract and cuticle</tissue>
    </source>
</reference>
<evidence type="ECO:0000313" key="9">
    <source>
        <dbReference type="EMBL" id="KAB7496923.1"/>
    </source>
</evidence>